<dbReference type="Pfam" id="PF03714">
    <property type="entry name" value="PUD"/>
    <property type="match status" value="1"/>
</dbReference>
<evidence type="ECO:0000256" key="5">
    <source>
        <dbReference type="ARBA" id="ARBA00023965"/>
    </source>
</evidence>
<dbReference type="InterPro" id="IPR040671">
    <property type="entry name" value="Pullulanase_N2"/>
</dbReference>
<evidence type="ECO:0000313" key="12">
    <source>
        <dbReference type="Proteomes" id="UP000439994"/>
    </source>
</evidence>
<keyword evidence="2 9" id="KW-0732">Signal</keyword>
<name>A0A6N8F837_9GAMM</name>
<dbReference type="SUPFAM" id="SSF49313">
    <property type="entry name" value="Cadherin-like"/>
    <property type="match status" value="1"/>
</dbReference>
<dbReference type="InterPro" id="IPR015919">
    <property type="entry name" value="Cadherin-like_sf"/>
</dbReference>
<dbReference type="PANTHER" id="PTHR43002">
    <property type="entry name" value="GLYCOGEN DEBRANCHING ENZYME"/>
    <property type="match status" value="1"/>
</dbReference>
<dbReference type="InterPro" id="IPR017853">
    <property type="entry name" value="GH"/>
</dbReference>
<evidence type="ECO:0000256" key="4">
    <source>
        <dbReference type="ARBA" id="ARBA00023295"/>
    </source>
</evidence>
<dbReference type="InterPro" id="IPR013780">
    <property type="entry name" value="Glyco_hydro_b"/>
</dbReference>
<dbReference type="InterPro" id="IPR013783">
    <property type="entry name" value="Ig-like_fold"/>
</dbReference>
<dbReference type="Gene3D" id="2.60.40.60">
    <property type="entry name" value="Cadherins"/>
    <property type="match status" value="1"/>
</dbReference>
<dbReference type="OrthoDB" id="3236218at2"/>
<dbReference type="Proteomes" id="UP000439994">
    <property type="component" value="Unassembled WGS sequence"/>
</dbReference>
<evidence type="ECO:0000256" key="3">
    <source>
        <dbReference type="ARBA" id="ARBA00022801"/>
    </source>
</evidence>
<sequence>MSNKSWLNRTMLLSAVSVALTACGGGGSSDDVSPLQCTAPKVLNDAKNACITPTVEPENSAPVFTSLASLSVEQGIVNSTVVYTATANDVDGDTITYALADPKAAFTIDANTGAISVTDTSKLLASDSANYQMTITATDDGSPSKSVSLTVAVTVTEAVVNVPAPSLKPTDSQGAIYYYRDDGDYTGFALHAWNDETCDGYAQFESPGSTGATGTEWTAGLAPTDTDENYGAVWLFDTKAGATCANFIIHNGDNKDPDTDQKLALEDDRWSFVVSGVGVFTAPEDVSLEAPFQIQNASAHWVNENTIVWNGTSDNVKLLWSMDGSLDNSFSTANSLTLTKVDFPESLEEVVPHLSTWQAYSFSATDAQQQELVKSQLVLASFDSNDEPESATYIQFAKAFDDIYTSGSDDADEQRLGLFYNASGNIELNVWAPSSQELKLDVFDSSKERVESHVMTENTETGIWHFETDSSMSYDRLYYRLSTKVYHPLTKQVETLWSTDPYSVNTSTNGRYSQFVNMTDADLYPAGWVGHVAPTVEYPEQGVLLEAHIRDFSIRDENTTVANRGKYKAFTESGSDAMTYLSELTDAGVTHFHMLPANDIATIEEDASNRIDLTNTVEELCAKNNKAPVCGVELDSDTLMDVLKSYDPATEDAKNLVESMSGFDGFNWGYDPHHFNVVEGSYASTPEGVARIKEFREMVLALHDTGLRVILDVVYNHTSASGVYDNSVFDKVVPGYYHRYNEVTGLIETSTCCDNIATEHKMMDKFVVDSVVHWAEHYGLDGFRFDVMGHLPSQLLLDSRAAVAAIDADTYFYGEGWNLGEVANDRLFKQATQYNLADSEIGTFNDRPRDSIREQGLGQGNLTKSDHIRLGLAGTLQNYELEDQSGVTKKGIVYDKSSYALDPADIINYVSKHDNETLYDYLQYNFNADTTAATRTRVHMLSAAIPLMSQGIPFFQLGVDKIRSKSMDRNTYDSGDWFNFVDYTNESNNWNVGLPIERDAQYNVAQSANANAAVAMSDIQLSSSVFKEFLSIRSASPLFSLTTEQDVINRVGFHNTGPTQTPGLIVMSIDDGNGVSDIDDSVDAIVVVVNATDASQSHSVKTASGFTLHDTQLNSADTIVRSASFAETSTEGTFTVPAHTIAVFVKAQAGAQGPGLATDPDKIASPYNDTIMGVEGITSGSFTAFEYDGRGVYSGSITLDAGSYEFNIGDATLATENLAFADVSIDSESLTVIEGTTESFGITVTQSASYNVTLNVEAATPVLSITLGNLLVSCSLADSTDAAPFDIAGDGSLYVKGDHSGWNAVSDYQLKYKGNNIYQAVASFDGNMQFKLASSDGDWATQLWVPNSSGGVEMANLAVGTEHVVAYNNGGTDNNSANLAAGTYSFKLTLNEANPSQGADVGTLIIEQCSE</sequence>
<dbReference type="Gene3D" id="2.60.40.1180">
    <property type="entry name" value="Golgi alpha-mannosidase II"/>
    <property type="match status" value="1"/>
</dbReference>
<evidence type="ECO:0000256" key="6">
    <source>
        <dbReference type="ARBA" id="ARBA00024062"/>
    </source>
</evidence>
<keyword evidence="12" id="KW-1185">Reference proteome</keyword>
<dbReference type="PROSITE" id="PS50268">
    <property type="entry name" value="CADHERIN_2"/>
    <property type="match status" value="1"/>
</dbReference>
<dbReference type="Pfam" id="PF02922">
    <property type="entry name" value="CBM_48"/>
    <property type="match status" value="1"/>
</dbReference>
<dbReference type="Gene3D" id="3.20.20.80">
    <property type="entry name" value="Glycosidases"/>
    <property type="match status" value="1"/>
</dbReference>
<dbReference type="GO" id="GO:0007156">
    <property type="term" value="P:homophilic cell adhesion via plasma membrane adhesion molecules"/>
    <property type="evidence" value="ECO:0007669"/>
    <property type="project" value="InterPro"/>
</dbReference>
<dbReference type="GO" id="GO:0005509">
    <property type="term" value="F:calcium ion binding"/>
    <property type="evidence" value="ECO:0007669"/>
    <property type="project" value="InterPro"/>
</dbReference>
<dbReference type="Pfam" id="PF00028">
    <property type="entry name" value="Cadherin"/>
    <property type="match status" value="1"/>
</dbReference>
<dbReference type="SUPFAM" id="SSF51011">
    <property type="entry name" value="Glycosyl hydrolase domain"/>
    <property type="match status" value="1"/>
</dbReference>
<accession>A0A6N8F837</accession>
<dbReference type="InterPro" id="IPR013784">
    <property type="entry name" value="Carb-bd-like_fold"/>
</dbReference>
<dbReference type="GO" id="GO:0051060">
    <property type="term" value="F:pullulanase activity"/>
    <property type="evidence" value="ECO:0007669"/>
    <property type="project" value="UniProtKB-EC"/>
</dbReference>
<evidence type="ECO:0000256" key="9">
    <source>
        <dbReference type="SAM" id="SignalP"/>
    </source>
</evidence>
<dbReference type="InterPro" id="IPR005323">
    <property type="entry name" value="CBM41_pullulanase"/>
</dbReference>
<dbReference type="SUPFAM" id="SSF81296">
    <property type="entry name" value="E set domains"/>
    <property type="match status" value="2"/>
</dbReference>
<protein>
    <recommendedName>
        <fullName evidence="6">pullulanase</fullName>
        <ecNumber evidence="6">3.2.1.41</ecNumber>
    </recommendedName>
    <alternativeName>
        <fullName evidence="7">Alpha-dextrin endo-1,6-alpha-glucosidase</fullName>
    </alternativeName>
    <alternativeName>
        <fullName evidence="8">Pullulan 6-glucanohydrolase</fullName>
    </alternativeName>
</protein>
<dbReference type="GO" id="GO:0030246">
    <property type="term" value="F:carbohydrate binding"/>
    <property type="evidence" value="ECO:0007669"/>
    <property type="project" value="InterPro"/>
</dbReference>
<evidence type="ECO:0000259" key="10">
    <source>
        <dbReference type="PROSITE" id="PS50268"/>
    </source>
</evidence>
<dbReference type="EMBL" id="WOCD01000003">
    <property type="protein sequence ID" value="MUH72344.1"/>
    <property type="molecule type" value="Genomic_DNA"/>
</dbReference>
<dbReference type="GO" id="GO:0005975">
    <property type="term" value="P:carbohydrate metabolic process"/>
    <property type="evidence" value="ECO:0007669"/>
    <property type="project" value="InterPro"/>
</dbReference>
<reference evidence="11 12" key="1">
    <citation type="submission" date="2019-11" db="EMBL/GenBank/DDBJ databases">
        <title>P. haliotis isolates from Z. marina roots.</title>
        <authorList>
            <person name="Cohen M."/>
            <person name="Jospin G."/>
            <person name="Eisen J.A."/>
            <person name="Coil D.A."/>
        </authorList>
    </citation>
    <scope>NUCLEOTIDE SEQUENCE [LARGE SCALE GENOMIC DNA]</scope>
    <source>
        <strain evidence="11 12">UCD-MCMsp1aY</strain>
    </source>
</reference>
<dbReference type="CDD" id="cd11341">
    <property type="entry name" value="AmyAc_Pullulanase_LD-like"/>
    <property type="match status" value="1"/>
</dbReference>
<dbReference type="CDD" id="cd10315">
    <property type="entry name" value="CBM41_pullulanase"/>
    <property type="match status" value="1"/>
</dbReference>
<dbReference type="Pfam" id="PF17967">
    <property type="entry name" value="Pullulanase_N2"/>
    <property type="match status" value="1"/>
</dbReference>
<dbReference type="CDD" id="cd11304">
    <property type="entry name" value="Cadherin_repeat"/>
    <property type="match status" value="1"/>
</dbReference>
<dbReference type="InterPro" id="IPR004193">
    <property type="entry name" value="Glyco_hydro_13_N"/>
</dbReference>
<dbReference type="InterPro" id="IPR024561">
    <property type="entry name" value="Pullul_strch_C"/>
</dbReference>
<dbReference type="SMART" id="SM00112">
    <property type="entry name" value="CA"/>
    <property type="match status" value="1"/>
</dbReference>
<dbReference type="SUPFAM" id="SSF51445">
    <property type="entry name" value="(Trans)glycosidases"/>
    <property type="match status" value="1"/>
</dbReference>
<evidence type="ECO:0000256" key="7">
    <source>
        <dbReference type="ARBA" id="ARBA00029618"/>
    </source>
</evidence>
<gene>
    <name evidence="11" type="ORF">GNP35_07555</name>
</gene>
<dbReference type="Pfam" id="PF11852">
    <property type="entry name" value="Pullul_strch_C"/>
    <property type="match status" value="1"/>
</dbReference>
<comment type="similarity">
    <text evidence="1">Belongs to the glycosyl hydrolase 13 family.</text>
</comment>
<dbReference type="SMART" id="SM00642">
    <property type="entry name" value="Aamy"/>
    <property type="match status" value="1"/>
</dbReference>
<keyword evidence="3" id="KW-0378">Hydrolase</keyword>
<dbReference type="InterPro" id="IPR014756">
    <property type="entry name" value="Ig_E-set"/>
</dbReference>
<proteinExistence type="inferred from homology"/>
<feature type="chain" id="PRO_5027022754" description="pullulanase" evidence="9">
    <location>
        <begin position="23"/>
        <end position="1411"/>
    </location>
</feature>
<keyword evidence="4" id="KW-0326">Glycosidase</keyword>
<feature type="signal peptide" evidence="9">
    <location>
        <begin position="1"/>
        <end position="22"/>
    </location>
</feature>
<dbReference type="RefSeq" id="WP_155695532.1">
    <property type="nucleotide sequence ID" value="NZ_WOCD01000003.1"/>
</dbReference>
<evidence type="ECO:0000256" key="2">
    <source>
        <dbReference type="ARBA" id="ARBA00022729"/>
    </source>
</evidence>
<dbReference type="PROSITE" id="PS51257">
    <property type="entry name" value="PROKAR_LIPOPROTEIN"/>
    <property type="match status" value="1"/>
</dbReference>
<feature type="domain" description="Cadherin" evidence="10">
    <location>
        <begin position="64"/>
        <end position="167"/>
    </location>
</feature>
<dbReference type="SUPFAM" id="SSF49452">
    <property type="entry name" value="Starch-binding domain-like"/>
    <property type="match status" value="1"/>
</dbReference>
<evidence type="ECO:0000256" key="1">
    <source>
        <dbReference type="ARBA" id="ARBA00008061"/>
    </source>
</evidence>
<dbReference type="Gene3D" id="2.60.40.1110">
    <property type="match status" value="1"/>
</dbReference>
<comment type="caution">
    <text evidence="11">The sequence shown here is derived from an EMBL/GenBank/DDBJ whole genome shotgun (WGS) entry which is preliminary data.</text>
</comment>
<dbReference type="Gene3D" id="2.60.40.1130">
    <property type="entry name" value="Rab geranylgeranyltransferase alpha-subunit, insert domain"/>
    <property type="match status" value="1"/>
</dbReference>
<dbReference type="InterPro" id="IPR002126">
    <property type="entry name" value="Cadherin-like_dom"/>
</dbReference>
<dbReference type="Gene3D" id="2.60.40.10">
    <property type="entry name" value="Immunoglobulins"/>
    <property type="match status" value="1"/>
</dbReference>
<dbReference type="InterPro" id="IPR006047">
    <property type="entry name" value="GH13_cat_dom"/>
</dbReference>
<evidence type="ECO:0000313" key="11">
    <source>
        <dbReference type="EMBL" id="MUH72344.1"/>
    </source>
</evidence>
<comment type="catalytic activity">
    <reaction evidence="5">
        <text>Hydrolysis of (1-&gt;6)-alpha-D-glucosidic linkages in pullulan, amylopectin and glycogen, and in the alpha- and beta-limit dextrins of amylopectin and glycogen.</text>
        <dbReference type="EC" id="3.2.1.41"/>
    </reaction>
</comment>
<evidence type="ECO:0000256" key="8">
    <source>
        <dbReference type="ARBA" id="ARBA00031076"/>
    </source>
</evidence>
<dbReference type="EC" id="3.2.1.41" evidence="6"/>
<dbReference type="GO" id="GO:0016020">
    <property type="term" value="C:membrane"/>
    <property type="evidence" value="ECO:0007669"/>
    <property type="project" value="InterPro"/>
</dbReference>
<organism evidence="11 12">
    <name type="scientific">Psychrosphaera haliotis</name>
    <dbReference type="NCBI Taxonomy" id="555083"/>
    <lineage>
        <taxon>Bacteria</taxon>
        <taxon>Pseudomonadati</taxon>
        <taxon>Pseudomonadota</taxon>
        <taxon>Gammaproteobacteria</taxon>
        <taxon>Alteromonadales</taxon>
        <taxon>Pseudoalteromonadaceae</taxon>
        <taxon>Psychrosphaera</taxon>
    </lineage>
</organism>